<dbReference type="AlphaFoldDB" id="A0A7W7ZRE5"/>
<name>A0A7W7ZRE5_9BACT</name>
<feature type="chain" id="PRO_5030904244" description="Sigma E regulatory protein, MucB/RseB" evidence="2">
    <location>
        <begin position="22"/>
        <end position="310"/>
    </location>
</feature>
<feature type="compositionally biased region" description="Basic and acidic residues" evidence="1">
    <location>
        <begin position="116"/>
        <end position="129"/>
    </location>
</feature>
<evidence type="ECO:0000313" key="4">
    <source>
        <dbReference type="Proteomes" id="UP000584867"/>
    </source>
</evidence>
<gene>
    <name evidence="3" type="ORF">HDF15_003048</name>
</gene>
<feature type="signal peptide" evidence="2">
    <location>
        <begin position="1"/>
        <end position="21"/>
    </location>
</feature>
<dbReference type="RefSeq" id="WP_184256792.1">
    <property type="nucleotide sequence ID" value="NZ_JACHIO010000012.1"/>
</dbReference>
<proteinExistence type="predicted"/>
<dbReference type="Proteomes" id="UP000584867">
    <property type="component" value="Unassembled WGS sequence"/>
</dbReference>
<evidence type="ECO:0000313" key="3">
    <source>
        <dbReference type="EMBL" id="MBB5064688.1"/>
    </source>
</evidence>
<organism evidence="3 4">
    <name type="scientific">Granulicella mallensis</name>
    <dbReference type="NCBI Taxonomy" id="940614"/>
    <lineage>
        <taxon>Bacteria</taxon>
        <taxon>Pseudomonadati</taxon>
        <taxon>Acidobacteriota</taxon>
        <taxon>Terriglobia</taxon>
        <taxon>Terriglobales</taxon>
        <taxon>Acidobacteriaceae</taxon>
        <taxon>Granulicella</taxon>
    </lineage>
</organism>
<keyword evidence="2" id="KW-0732">Signal</keyword>
<dbReference type="EMBL" id="JACHIO010000012">
    <property type="protein sequence ID" value="MBB5064688.1"/>
    <property type="molecule type" value="Genomic_DNA"/>
</dbReference>
<dbReference type="Gene3D" id="2.50.20.10">
    <property type="entry name" value="Lipoprotein localisation LolA/LolB/LppX"/>
    <property type="match status" value="1"/>
</dbReference>
<reference evidence="3 4" key="1">
    <citation type="submission" date="2020-08" db="EMBL/GenBank/DDBJ databases">
        <title>Genomic Encyclopedia of Type Strains, Phase IV (KMG-V): Genome sequencing to study the core and pangenomes of soil and plant-associated prokaryotes.</title>
        <authorList>
            <person name="Whitman W."/>
        </authorList>
    </citation>
    <scope>NUCLEOTIDE SEQUENCE [LARGE SCALE GENOMIC DNA]</scope>
    <source>
        <strain evidence="3 4">X5P3</strain>
    </source>
</reference>
<evidence type="ECO:0008006" key="5">
    <source>
        <dbReference type="Google" id="ProtNLM"/>
    </source>
</evidence>
<accession>A0A7W7ZRE5</accession>
<comment type="caution">
    <text evidence="3">The sequence shown here is derived from an EMBL/GenBank/DDBJ whole genome shotgun (WGS) entry which is preliminary data.</text>
</comment>
<feature type="region of interest" description="Disordered" evidence="1">
    <location>
        <begin position="111"/>
        <end position="139"/>
    </location>
</feature>
<evidence type="ECO:0000256" key="2">
    <source>
        <dbReference type="SAM" id="SignalP"/>
    </source>
</evidence>
<protein>
    <recommendedName>
        <fullName evidence="5">Sigma E regulatory protein, MucB/RseB</fullName>
    </recommendedName>
</protein>
<evidence type="ECO:0000256" key="1">
    <source>
        <dbReference type="SAM" id="MobiDB-lite"/>
    </source>
</evidence>
<sequence>MRPLQLTLATVLACSLAPLTAQQSAAPAEQGLTAEAIMARVAVNQDQSETQRAHYVYVQHAHVTSRKGRTLMCEETTDSRVTPSGKDSQQALLKLDGRLLVKHKYVTYTQLPSPKGEGKPPVDADHESLTIDTGDDTTDRDIVENMRSNLIANDKSKDGISKGLFPLTSKSQQDYQFKLLGRAPRNGHDCFHIEFHPKDKDDFGWKGDAYIDTVSYQPVLVRTVMARNIPFAVRTLLGTSVPGLGFTILYAPQPDGVWFPVSFGTEFKLHVLFFFSREIVIDAQNRDFEKTHVSSKIIGGGDLVQAPEKP</sequence>